<accession>A0A9P9ICR3</accession>
<name>A0A9P9ICR3_9PLEO</name>
<keyword evidence="6 9" id="KW-0326">Glycosidase</keyword>
<dbReference type="InterPro" id="IPR001547">
    <property type="entry name" value="Glyco_hydro_5"/>
</dbReference>
<dbReference type="Pfam" id="PF00150">
    <property type="entry name" value="Cellulase"/>
    <property type="match status" value="1"/>
</dbReference>
<dbReference type="InterPro" id="IPR016282">
    <property type="entry name" value="Glyco_hydro_5_endoGlcnase_B"/>
</dbReference>
<dbReference type="GO" id="GO:0009986">
    <property type="term" value="C:cell surface"/>
    <property type="evidence" value="ECO:0007669"/>
    <property type="project" value="TreeGrafter"/>
</dbReference>
<dbReference type="PANTHER" id="PTHR31297:SF41">
    <property type="entry name" value="ENDOGLUCANASE, PUTATIVE (AFU_ORTHOLOGUE AFUA_5G01830)-RELATED"/>
    <property type="match status" value="1"/>
</dbReference>
<organism evidence="13 14">
    <name type="scientific">Dendryphion nanum</name>
    <dbReference type="NCBI Taxonomy" id="256645"/>
    <lineage>
        <taxon>Eukaryota</taxon>
        <taxon>Fungi</taxon>
        <taxon>Dikarya</taxon>
        <taxon>Ascomycota</taxon>
        <taxon>Pezizomycotina</taxon>
        <taxon>Dothideomycetes</taxon>
        <taxon>Pleosporomycetidae</taxon>
        <taxon>Pleosporales</taxon>
        <taxon>Torulaceae</taxon>
        <taxon>Dendryphion</taxon>
    </lineage>
</organism>
<dbReference type="InterPro" id="IPR017853">
    <property type="entry name" value="GH"/>
</dbReference>
<keyword evidence="3 9" id="KW-0378">Hydrolase</keyword>
<dbReference type="InterPro" id="IPR013783">
    <property type="entry name" value="Ig-like_fold"/>
</dbReference>
<evidence type="ECO:0000256" key="10">
    <source>
        <dbReference type="SAM" id="SignalP"/>
    </source>
</evidence>
<dbReference type="GO" id="GO:0030245">
    <property type="term" value="P:cellulose catabolic process"/>
    <property type="evidence" value="ECO:0007669"/>
    <property type="project" value="UniProtKB-KW"/>
</dbReference>
<dbReference type="InterPro" id="IPR050386">
    <property type="entry name" value="Glycosyl_hydrolase_5"/>
</dbReference>
<keyword evidence="4" id="KW-0136">Cellulose degradation</keyword>
<keyword evidence="8" id="KW-0624">Polysaccharide degradation</keyword>
<dbReference type="Gene3D" id="3.20.20.80">
    <property type="entry name" value="Glycosidases"/>
    <property type="match status" value="1"/>
</dbReference>
<dbReference type="Gene3D" id="2.60.40.10">
    <property type="entry name" value="Immunoglobulins"/>
    <property type="match status" value="1"/>
</dbReference>
<evidence type="ECO:0000256" key="1">
    <source>
        <dbReference type="ARBA" id="ARBA00005641"/>
    </source>
</evidence>
<dbReference type="InterPro" id="IPR014756">
    <property type="entry name" value="Ig_E-set"/>
</dbReference>
<evidence type="ECO:0000259" key="11">
    <source>
        <dbReference type="Pfam" id="PF00150"/>
    </source>
</evidence>
<evidence type="ECO:0000256" key="3">
    <source>
        <dbReference type="ARBA" id="ARBA00022801"/>
    </source>
</evidence>
<evidence type="ECO:0000256" key="5">
    <source>
        <dbReference type="ARBA" id="ARBA00023277"/>
    </source>
</evidence>
<dbReference type="EMBL" id="JAGMWT010000014">
    <property type="protein sequence ID" value="KAH7116763.1"/>
    <property type="molecule type" value="Genomic_DNA"/>
</dbReference>
<proteinExistence type="inferred from homology"/>
<dbReference type="GO" id="GO:0005576">
    <property type="term" value="C:extracellular region"/>
    <property type="evidence" value="ECO:0007669"/>
    <property type="project" value="TreeGrafter"/>
</dbReference>
<dbReference type="PIRSF" id="PIRSF001043">
    <property type="entry name" value="Endoglucanase_B"/>
    <property type="match status" value="1"/>
</dbReference>
<dbReference type="Pfam" id="PF03442">
    <property type="entry name" value="CBM_X2"/>
    <property type="match status" value="1"/>
</dbReference>
<dbReference type="GO" id="GO:0008422">
    <property type="term" value="F:beta-glucosidase activity"/>
    <property type="evidence" value="ECO:0007669"/>
    <property type="project" value="TreeGrafter"/>
</dbReference>
<dbReference type="SUPFAM" id="SSF81296">
    <property type="entry name" value="E set domains"/>
    <property type="match status" value="1"/>
</dbReference>
<comment type="similarity">
    <text evidence="1 9">Belongs to the glycosyl hydrolase 5 (cellulase A) family.</text>
</comment>
<evidence type="ECO:0000313" key="14">
    <source>
        <dbReference type="Proteomes" id="UP000700596"/>
    </source>
</evidence>
<keyword evidence="5" id="KW-0119">Carbohydrate metabolism</keyword>
<dbReference type="InterPro" id="IPR005102">
    <property type="entry name" value="Carbo-bd_X2"/>
</dbReference>
<reference evidence="13" key="1">
    <citation type="journal article" date="2021" name="Nat. Commun.">
        <title>Genetic determinants of endophytism in the Arabidopsis root mycobiome.</title>
        <authorList>
            <person name="Mesny F."/>
            <person name="Miyauchi S."/>
            <person name="Thiergart T."/>
            <person name="Pickel B."/>
            <person name="Atanasova L."/>
            <person name="Karlsson M."/>
            <person name="Huettel B."/>
            <person name="Barry K.W."/>
            <person name="Haridas S."/>
            <person name="Chen C."/>
            <person name="Bauer D."/>
            <person name="Andreopoulos W."/>
            <person name="Pangilinan J."/>
            <person name="LaButti K."/>
            <person name="Riley R."/>
            <person name="Lipzen A."/>
            <person name="Clum A."/>
            <person name="Drula E."/>
            <person name="Henrissat B."/>
            <person name="Kohler A."/>
            <person name="Grigoriev I.V."/>
            <person name="Martin F.M."/>
            <person name="Hacquard S."/>
        </authorList>
    </citation>
    <scope>NUCLEOTIDE SEQUENCE</scope>
    <source>
        <strain evidence="13">MPI-CAGE-CH-0243</strain>
    </source>
</reference>
<dbReference type="OrthoDB" id="412536at2759"/>
<evidence type="ECO:0000256" key="8">
    <source>
        <dbReference type="ARBA" id="ARBA00023326"/>
    </source>
</evidence>
<protein>
    <submittedName>
        <fullName evidence="13">Glycoside hydrolase superfamily</fullName>
    </submittedName>
</protein>
<dbReference type="GO" id="GO:0071555">
    <property type="term" value="P:cell wall organization"/>
    <property type="evidence" value="ECO:0007669"/>
    <property type="project" value="UniProtKB-KW"/>
</dbReference>
<evidence type="ECO:0000256" key="2">
    <source>
        <dbReference type="ARBA" id="ARBA00022729"/>
    </source>
</evidence>
<evidence type="ECO:0000256" key="6">
    <source>
        <dbReference type="ARBA" id="ARBA00023295"/>
    </source>
</evidence>
<comment type="caution">
    <text evidence="13">The sequence shown here is derived from an EMBL/GenBank/DDBJ whole genome shotgun (WGS) entry which is preliminary data.</text>
</comment>
<dbReference type="AlphaFoldDB" id="A0A9P9ICR3"/>
<dbReference type="Proteomes" id="UP000700596">
    <property type="component" value="Unassembled WGS sequence"/>
</dbReference>
<feature type="chain" id="PRO_5040471869" evidence="10">
    <location>
        <begin position="24"/>
        <end position="578"/>
    </location>
</feature>
<evidence type="ECO:0000313" key="13">
    <source>
        <dbReference type="EMBL" id="KAH7116763.1"/>
    </source>
</evidence>
<feature type="domain" description="Carbohydrate binding X2" evidence="12">
    <location>
        <begin position="370"/>
        <end position="459"/>
    </location>
</feature>
<keyword evidence="14" id="KW-1185">Reference proteome</keyword>
<keyword evidence="7" id="KW-0961">Cell wall biogenesis/degradation</keyword>
<evidence type="ECO:0000256" key="9">
    <source>
        <dbReference type="RuleBase" id="RU361153"/>
    </source>
</evidence>
<feature type="signal peptide" evidence="10">
    <location>
        <begin position="1"/>
        <end position="23"/>
    </location>
</feature>
<keyword evidence="2 10" id="KW-0732">Signal</keyword>
<evidence type="ECO:0000259" key="12">
    <source>
        <dbReference type="Pfam" id="PF03442"/>
    </source>
</evidence>
<dbReference type="PANTHER" id="PTHR31297">
    <property type="entry name" value="GLUCAN ENDO-1,6-BETA-GLUCOSIDASE B"/>
    <property type="match status" value="1"/>
</dbReference>
<dbReference type="SUPFAM" id="SSF51445">
    <property type="entry name" value="(Trans)glycosidases"/>
    <property type="match status" value="1"/>
</dbReference>
<feature type="domain" description="Glycoside hydrolase family 5" evidence="11">
    <location>
        <begin position="59"/>
        <end position="325"/>
    </location>
</feature>
<evidence type="ECO:0000256" key="7">
    <source>
        <dbReference type="ARBA" id="ARBA00023316"/>
    </source>
</evidence>
<gene>
    <name evidence="13" type="ORF">B0J11DRAFT_443253</name>
</gene>
<sequence length="578" mass="64153">MVSLQSICVLVTVVGTCIQFCAGRLTCSGSFKAISASSFVAALQPGWNPGNTLDAIPDETSWGNPPLINSTFTNVKKQGFKGIRLPVTWADHMSDNVPYTVDTKWMNRVAEVIDIITSNGFYVLVNVHHDSWRSFDLGAPNANYTKYEEKFYNLWYQIGEKLACKSSMVAFEPLNEPAGSTAEHAAELNKLQRVFFRAINDAGGFNSNRVVVLGGLGDNAVNMVQWLELPKNITNPIALTFHYYSPWDFVAQAWGKTIWGSDAEKAAVEADFAAIRGNYTDIPIIVGEFGMEIKPSEAAARWKWFDHVVRTGKKFDFAMMLWDASIHFVVDSPEPWQDPTALDIFLQAAHGTKNALADSTENGSATEQWSSAYVYHRVGEPITDKSLPFIFNGNTLVSILSSPVSGSQKRLSKQEYTVSGNNITFKANFISTLFPKNSVPGLKANITLHFSAGADLVLQAVLWDTPQPSTTDFIVNAMNAKNDLHIPFEYKGLSKLATVKAKIYNSTYLFDDWTQWLGPLQQARLVYQSHWDFDSKGVIVKSSVLQKVLEANFATGLTFEFFPRVHANTVNFTIGPQI</sequence>
<evidence type="ECO:0000256" key="4">
    <source>
        <dbReference type="ARBA" id="ARBA00023001"/>
    </source>
</evidence>